<dbReference type="RefSeq" id="WP_262872549.1">
    <property type="nucleotide sequence ID" value="NZ_BAABKW010000018.1"/>
</dbReference>
<evidence type="ECO:0000313" key="10">
    <source>
        <dbReference type="Proteomes" id="UP001596507"/>
    </source>
</evidence>
<keyword evidence="10" id="KW-1185">Reference proteome</keyword>
<organism evidence="9 10">
    <name type="scientific">Microbacterium fluvii</name>
    <dbReference type="NCBI Taxonomy" id="415215"/>
    <lineage>
        <taxon>Bacteria</taxon>
        <taxon>Bacillati</taxon>
        <taxon>Actinomycetota</taxon>
        <taxon>Actinomycetes</taxon>
        <taxon>Micrococcales</taxon>
        <taxon>Microbacteriaceae</taxon>
        <taxon>Microbacterium</taxon>
    </lineage>
</organism>
<dbReference type="PROSITE" id="PS51704">
    <property type="entry name" value="GP_PDE"/>
    <property type="match status" value="1"/>
</dbReference>
<dbReference type="EC" id="3.1.4.46" evidence="2"/>
<dbReference type="InterPro" id="IPR030395">
    <property type="entry name" value="GP_PDE_dom"/>
</dbReference>
<evidence type="ECO:0000256" key="3">
    <source>
        <dbReference type="ARBA" id="ARBA00022729"/>
    </source>
</evidence>
<dbReference type="PANTHER" id="PTHR43620">
    <property type="entry name" value="GLYCEROPHOSPHORYL DIESTER PHOSPHODIESTERASE"/>
    <property type="match status" value="1"/>
</dbReference>
<gene>
    <name evidence="9" type="ORF">ACFQRL_01450</name>
</gene>
<evidence type="ECO:0000256" key="1">
    <source>
        <dbReference type="ARBA" id="ARBA00007277"/>
    </source>
</evidence>
<sequence>MARTRPLVIGHRGSPGYRPEHSRSSYELAIACGVDAVEPDVVVSRDGVLVVRHENEISGTTDVADRPEFADRRTTKTVDGVRLTGWFTEDFTWDELSTLRCRERLPALRPHSAAFDDREPVLRLRDVLDLVRADSTVQGRQIGVVLEIKHATHFAGAGWSMADLVEAELRAAGWADGALPLVIESFEQTVLAELSGRGIRAELVYLLEASGRPADLVAAHGAAAATYAFAASPRGLDELAGAVEGISVDKKMILAPDRRGHARGPSAVVDDAHDRGLRVFAWTCRPENTFLVRQFRTPGGKAAFGDYEAEWRMLASSGVDGVFVDHADLGVEFFRSDIADT</sequence>
<evidence type="ECO:0000313" key="9">
    <source>
        <dbReference type="EMBL" id="MFC7267618.1"/>
    </source>
</evidence>
<protein>
    <recommendedName>
        <fullName evidence="2">glycerophosphodiester phosphodiesterase</fullName>
        <ecNumber evidence="2">3.1.4.46</ecNumber>
    </recommendedName>
</protein>
<evidence type="ECO:0000256" key="5">
    <source>
        <dbReference type="ARBA" id="ARBA00022801"/>
    </source>
</evidence>
<keyword evidence="4" id="KW-0319">Glycerol metabolism</keyword>
<dbReference type="Gene3D" id="3.20.20.190">
    <property type="entry name" value="Phosphatidylinositol (PI) phosphodiesterase"/>
    <property type="match status" value="1"/>
</dbReference>
<comment type="catalytic activity">
    <reaction evidence="6">
        <text>a sn-glycero-3-phosphodiester + H2O = an alcohol + sn-glycerol 3-phosphate + H(+)</text>
        <dbReference type="Rhea" id="RHEA:12969"/>
        <dbReference type="ChEBI" id="CHEBI:15377"/>
        <dbReference type="ChEBI" id="CHEBI:15378"/>
        <dbReference type="ChEBI" id="CHEBI:30879"/>
        <dbReference type="ChEBI" id="CHEBI:57597"/>
        <dbReference type="ChEBI" id="CHEBI:83408"/>
        <dbReference type="EC" id="3.1.4.46"/>
    </reaction>
</comment>
<dbReference type="Proteomes" id="UP001596507">
    <property type="component" value="Unassembled WGS sequence"/>
</dbReference>
<dbReference type="InterPro" id="IPR017946">
    <property type="entry name" value="PLC-like_Pdiesterase_TIM-brl"/>
</dbReference>
<dbReference type="EMBL" id="JBHTBE010000001">
    <property type="protein sequence ID" value="MFC7267618.1"/>
    <property type="molecule type" value="Genomic_DNA"/>
</dbReference>
<evidence type="ECO:0000256" key="2">
    <source>
        <dbReference type="ARBA" id="ARBA00012247"/>
    </source>
</evidence>
<evidence type="ECO:0000256" key="6">
    <source>
        <dbReference type="ARBA" id="ARBA00047512"/>
    </source>
</evidence>
<dbReference type="PANTHER" id="PTHR43620:SF7">
    <property type="entry name" value="GLYCEROPHOSPHODIESTER PHOSPHODIESTERASE GDPD5-RELATED"/>
    <property type="match status" value="1"/>
</dbReference>
<keyword evidence="3" id="KW-0732">Signal</keyword>
<dbReference type="Pfam" id="PF03009">
    <property type="entry name" value="GDPD"/>
    <property type="match status" value="1"/>
</dbReference>
<evidence type="ECO:0000259" key="8">
    <source>
        <dbReference type="PROSITE" id="PS51704"/>
    </source>
</evidence>
<feature type="domain" description="GP-PDE" evidence="8">
    <location>
        <begin position="6"/>
        <end position="334"/>
    </location>
</feature>
<keyword evidence="5" id="KW-0378">Hydrolase</keyword>
<dbReference type="SUPFAM" id="SSF51695">
    <property type="entry name" value="PLC-like phosphodiesterases"/>
    <property type="match status" value="1"/>
</dbReference>
<reference evidence="10" key="1">
    <citation type="journal article" date="2019" name="Int. J. Syst. Evol. Microbiol.">
        <title>The Global Catalogue of Microorganisms (GCM) 10K type strain sequencing project: providing services to taxonomists for standard genome sequencing and annotation.</title>
        <authorList>
            <consortium name="The Broad Institute Genomics Platform"/>
            <consortium name="The Broad Institute Genome Sequencing Center for Infectious Disease"/>
            <person name="Wu L."/>
            <person name="Ma J."/>
        </authorList>
    </citation>
    <scope>NUCLEOTIDE SEQUENCE [LARGE SCALE GENOMIC DNA]</scope>
    <source>
        <strain evidence="10">CGMCC 1.15772</strain>
    </source>
</reference>
<comment type="similarity">
    <text evidence="1">Belongs to the glycerophosphoryl diester phosphodiesterase family.</text>
</comment>
<evidence type="ECO:0000256" key="4">
    <source>
        <dbReference type="ARBA" id="ARBA00022798"/>
    </source>
</evidence>
<accession>A0ABW2HCN0</accession>
<feature type="region of interest" description="Disordered" evidence="7">
    <location>
        <begin position="1"/>
        <end position="21"/>
    </location>
</feature>
<comment type="caution">
    <text evidence="9">The sequence shown here is derived from an EMBL/GenBank/DDBJ whole genome shotgun (WGS) entry which is preliminary data.</text>
</comment>
<name>A0ABW2HCN0_9MICO</name>
<evidence type="ECO:0000256" key="7">
    <source>
        <dbReference type="SAM" id="MobiDB-lite"/>
    </source>
</evidence>
<proteinExistence type="inferred from homology"/>